<organism evidence="2 3">
    <name type="scientific">Campylobacter hyointestinalis subsp. hyointestinalis</name>
    <dbReference type="NCBI Taxonomy" id="91352"/>
    <lineage>
        <taxon>Bacteria</taxon>
        <taxon>Pseudomonadati</taxon>
        <taxon>Campylobacterota</taxon>
        <taxon>Epsilonproteobacteria</taxon>
        <taxon>Campylobacterales</taxon>
        <taxon>Campylobacteraceae</taxon>
        <taxon>Campylobacter</taxon>
    </lineage>
</organism>
<sequence length="114" mass="13022">MRLTIEISGVGEEIIKNISKGNRSKFISFLISNSITDKSIIKTVACFDTDYANFLAERIKNKTNTFLTAKDISRDNKDEIGYENTIHKQSNVKERILIKNKKNNDIKVGDYADF</sequence>
<dbReference type="EMBL" id="FAVB01000013">
    <property type="protein sequence ID" value="CUU90891.1"/>
    <property type="molecule type" value="Genomic_DNA"/>
</dbReference>
<comment type="caution">
    <text evidence="2">The sequence shown here is derived from an EMBL/GenBank/DDBJ whole genome shotgun (WGS) entry which is preliminary data.</text>
</comment>
<name>A0A0S4SZ31_CAMHY</name>
<evidence type="ECO:0000313" key="2">
    <source>
        <dbReference type="EMBL" id="CUU90891.1"/>
    </source>
</evidence>
<reference evidence="3 4" key="1">
    <citation type="submission" date="2015-11" db="EMBL/GenBank/DDBJ databases">
        <authorList>
            <consortium name="Pathogen Informatics"/>
        </authorList>
    </citation>
    <scope>NUCLEOTIDE SEQUENCE [LARGE SCALE GENOMIC DNA]</scope>
    <source>
        <strain evidence="2 3">006A-0059</strain>
        <strain evidence="1 4">006A-0191</strain>
    </source>
</reference>
<dbReference type="Proteomes" id="UP000052257">
    <property type="component" value="Unassembled WGS sequence"/>
</dbReference>
<keyword evidence="3" id="KW-1185">Reference proteome</keyword>
<evidence type="ECO:0000313" key="1">
    <source>
        <dbReference type="EMBL" id="CUU88622.1"/>
    </source>
</evidence>
<protein>
    <submittedName>
        <fullName evidence="2">Uncharacterized protein</fullName>
    </submittedName>
</protein>
<accession>A0A0S4SZ31</accession>
<dbReference type="GeneID" id="29473519"/>
<evidence type="ECO:0000313" key="3">
    <source>
        <dbReference type="Proteomes" id="UP000052237"/>
    </source>
</evidence>
<proteinExistence type="predicted"/>
<dbReference type="RefSeq" id="WP_059427692.1">
    <property type="nucleotide sequence ID" value="NZ_FAUT01000002.1"/>
</dbReference>
<dbReference type="EMBL" id="FAUW01000005">
    <property type="protein sequence ID" value="CUU88622.1"/>
    <property type="molecule type" value="Genomic_DNA"/>
</dbReference>
<evidence type="ECO:0000313" key="4">
    <source>
        <dbReference type="Proteomes" id="UP000052257"/>
    </source>
</evidence>
<gene>
    <name evidence="2" type="ORF">ERS686654_02189</name>
    <name evidence="1" type="ORF">ERS739220_01905</name>
</gene>
<dbReference type="AlphaFoldDB" id="A0A0S4SZ31"/>
<dbReference type="Proteomes" id="UP000052237">
    <property type="component" value="Unassembled WGS sequence"/>
</dbReference>
<accession>A0A9W5F0Y3</accession>